<dbReference type="AlphaFoldDB" id="A0AAD6HIC5"/>
<evidence type="ECO:0000313" key="1">
    <source>
        <dbReference type="EMBL" id="KAJ5719086.1"/>
    </source>
</evidence>
<accession>A0AAD6HIC5</accession>
<dbReference type="InterPro" id="IPR009003">
    <property type="entry name" value="Peptidase_S1_PA"/>
</dbReference>
<protein>
    <submittedName>
        <fullName evidence="1">Uncharacterized protein</fullName>
    </submittedName>
</protein>
<sequence length="649" mass="73158">MSFNMDEARIWSRGSDNELAYASPVAPYWKGNAFKTGEDHRRTQASELAYYEGIQPRAYRNEAGLIGDDGRKRRCLGCSNDKGDLVDGFTNEVHRVGGPYLCSIPVQTIDNYSPHDIISRVQIPKNKTLKTIQGILQKHDIEPSRPVKFVGRRSRFNPEAQPVFTCLVYCTGNTLTWLDAAKEIRRFLRYEKLREVSIEIIHPGHEDPRDTFPIQKDDRVTGLWFEIQNAIVAAIDLEDVISFGCYRRGRSKVLEGTIPTILVIVDSRSTKEWKTTREQIVGVLDEFKYPEVAVEIVKDQIRTDPSTTGGLNRVLLSSGMAKAGQSIAPSRNHKESWTLGGFVELLDPDRDRWSIFGLTCFHCVMPDPKRVSLSLVDKMKKWHDNGVEYNDDGTDEFLTVDQPTTCALDNQRKKVELELDKAVPDRDPYLTVHVEGVGKVGNLDLTLPHRKQAREAKNFLEELDNFTNADSQGLGFLAMGSGMDQIVENSELWGDTECVWNANVEWALVELHDNRRPTNAVDSGFLRDFPKGHDRDLTKGPVYSLGHGSGAIKKGYANPVADFVFDHGGKLEVRDKYGKRAATVVGVGDDRFSAPGDTGSLVFTKDKFVVGMVSGRTYFNSLTYYMEIHDIFKHIMDFTSARQVRMYQG</sequence>
<evidence type="ECO:0000313" key="2">
    <source>
        <dbReference type="Proteomes" id="UP001215712"/>
    </source>
</evidence>
<reference evidence="1" key="1">
    <citation type="journal article" date="2023" name="IMA Fungus">
        <title>Comparative genomic study of the Penicillium genus elucidates a diverse pangenome and 15 lateral gene transfer events.</title>
        <authorList>
            <person name="Petersen C."/>
            <person name="Sorensen T."/>
            <person name="Nielsen M.R."/>
            <person name="Sondergaard T.E."/>
            <person name="Sorensen J.L."/>
            <person name="Fitzpatrick D.A."/>
            <person name="Frisvad J.C."/>
            <person name="Nielsen K.L."/>
        </authorList>
    </citation>
    <scope>NUCLEOTIDE SEQUENCE</scope>
    <source>
        <strain evidence="1">IBT 17514</strain>
    </source>
</reference>
<name>A0AAD6HIC5_9EURO</name>
<comment type="caution">
    <text evidence="1">The sequence shown here is derived from an EMBL/GenBank/DDBJ whole genome shotgun (WGS) entry which is preliminary data.</text>
</comment>
<dbReference type="SUPFAM" id="SSF50494">
    <property type="entry name" value="Trypsin-like serine proteases"/>
    <property type="match status" value="1"/>
</dbReference>
<organism evidence="1 2">
    <name type="scientific">Penicillium malachiteum</name>
    <dbReference type="NCBI Taxonomy" id="1324776"/>
    <lineage>
        <taxon>Eukaryota</taxon>
        <taxon>Fungi</taxon>
        <taxon>Dikarya</taxon>
        <taxon>Ascomycota</taxon>
        <taxon>Pezizomycotina</taxon>
        <taxon>Eurotiomycetes</taxon>
        <taxon>Eurotiomycetidae</taxon>
        <taxon>Eurotiales</taxon>
        <taxon>Aspergillaceae</taxon>
        <taxon>Penicillium</taxon>
    </lineage>
</organism>
<reference evidence="1" key="2">
    <citation type="submission" date="2023-01" db="EMBL/GenBank/DDBJ databases">
        <authorList>
            <person name="Petersen C."/>
        </authorList>
    </citation>
    <scope>NUCLEOTIDE SEQUENCE</scope>
    <source>
        <strain evidence="1">IBT 17514</strain>
    </source>
</reference>
<proteinExistence type="predicted"/>
<dbReference type="Proteomes" id="UP001215712">
    <property type="component" value="Unassembled WGS sequence"/>
</dbReference>
<dbReference type="EMBL" id="JAQJAN010000011">
    <property type="protein sequence ID" value="KAJ5719086.1"/>
    <property type="molecule type" value="Genomic_DNA"/>
</dbReference>
<keyword evidence="2" id="KW-1185">Reference proteome</keyword>
<gene>
    <name evidence="1" type="ORF">N7493_007541</name>
</gene>